<feature type="region of interest" description="Disordered" evidence="1">
    <location>
        <begin position="1"/>
        <end position="31"/>
    </location>
</feature>
<protein>
    <submittedName>
        <fullName evidence="3">Uncharacterized protein</fullName>
    </submittedName>
</protein>
<dbReference type="OrthoDB" id="2564984at2759"/>
<reference evidence="3 4" key="1">
    <citation type="submission" date="2014-04" db="EMBL/GenBank/DDBJ databases">
        <authorList>
            <consortium name="DOE Joint Genome Institute"/>
            <person name="Kuo A."/>
            <person name="Kohler A."/>
            <person name="Nagy L.G."/>
            <person name="Floudas D."/>
            <person name="Copeland A."/>
            <person name="Barry K.W."/>
            <person name="Cichocki N."/>
            <person name="Veneault-Fourrey C."/>
            <person name="LaButti K."/>
            <person name="Lindquist E.A."/>
            <person name="Lipzen A."/>
            <person name="Lundell T."/>
            <person name="Morin E."/>
            <person name="Murat C."/>
            <person name="Sun H."/>
            <person name="Tunlid A."/>
            <person name="Henrissat B."/>
            <person name="Grigoriev I.V."/>
            <person name="Hibbett D.S."/>
            <person name="Martin F."/>
            <person name="Nordberg H.P."/>
            <person name="Cantor M.N."/>
            <person name="Hua S.X."/>
        </authorList>
    </citation>
    <scope>NUCLEOTIDE SEQUENCE [LARGE SCALE GENOMIC DNA]</scope>
    <source>
        <strain evidence="3 4">LaAM-08-1</strain>
    </source>
</reference>
<dbReference type="InterPro" id="IPR019317">
    <property type="entry name" value="BRI3"/>
</dbReference>
<dbReference type="EMBL" id="KN838543">
    <property type="protein sequence ID" value="KIK08282.1"/>
    <property type="molecule type" value="Genomic_DNA"/>
</dbReference>
<keyword evidence="4" id="KW-1185">Reference proteome</keyword>
<dbReference type="STRING" id="1095629.A0A0C9YD40"/>
<evidence type="ECO:0000313" key="4">
    <source>
        <dbReference type="Proteomes" id="UP000054477"/>
    </source>
</evidence>
<evidence type="ECO:0000313" key="3">
    <source>
        <dbReference type="EMBL" id="KIK08282.1"/>
    </source>
</evidence>
<reference evidence="4" key="2">
    <citation type="submission" date="2015-01" db="EMBL/GenBank/DDBJ databases">
        <title>Evolutionary Origins and Diversification of the Mycorrhizal Mutualists.</title>
        <authorList>
            <consortium name="DOE Joint Genome Institute"/>
            <consortium name="Mycorrhizal Genomics Consortium"/>
            <person name="Kohler A."/>
            <person name="Kuo A."/>
            <person name="Nagy L.G."/>
            <person name="Floudas D."/>
            <person name="Copeland A."/>
            <person name="Barry K.W."/>
            <person name="Cichocki N."/>
            <person name="Veneault-Fourrey C."/>
            <person name="LaButti K."/>
            <person name="Lindquist E.A."/>
            <person name="Lipzen A."/>
            <person name="Lundell T."/>
            <person name="Morin E."/>
            <person name="Murat C."/>
            <person name="Riley R."/>
            <person name="Ohm R."/>
            <person name="Sun H."/>
            <person name="Tunlid A."/>
            <person name="Henrissat B."/>
            <person name="Grigoriev I.V."/>
            <person name="Hibbett D.S."/>
            <person name="Martin F."/>
        </authorList>
    </citation>
    <scope>NUCLEOTIDE SEQUENCE [LARGE SCALE GENOMIC DNA]</scope>
    <source>
        <strain evidence="4">LaAM-08-1</strain>
    </source>
</reference>
<evidence type="ECO:0000256" key="2">
    <source>
        <dbReference type="SAM" id="Phobius"/>
    </source>
</evidence>
<sequence length="93" mass="10052">MEPQPSVPTAPPAQIPPSQPPPAYPTSQPISAAAKGEQYHQELLARCAAGQHEYTTRFGPCGIITAIFCFPIGLICLFKDSERRCTRCGIVQP</sequence>
<gene>
    <name evidence="3" type="ORF">K443DRAFT_85829</name>
</gene>
<dbReference type="Pfam" id="PF10164">
    <property type="entry name" value="BRI3"/>
    <property type="match status" value="1"/>
</dbReference>
<dbReference type="HOGENOM" id="CLU_2542940_0_0_1"/>
<proteinExistence type="predicted"/>
<keyword evidence="2" id="KW-1133">Transmembrane helix</keyword>
<keyword evidence="2" id="KW-0472">Membrane</keyword>
<dbReference type="Proteomes" id="UP000054477">
    <property type="component" value="Unassembled WGS sequence"/>
</dbReference>
<feature type="compositionally biased region" description="Pro residues" evidence="1">
    <location>
        <begin position="1"/>
        <end position="24"/>
    </location>
</feature>
<dbReference type="AlphaFoldDB" id="A0A0C9YD40"/>
<keyword evidence="2" id="KW-0812">Transmembrane</keyword>
<evidence type="ECO:0000256" key="1">
    <source>
        <dbReference type="SAM" id="MobiDB-lite"/>
    </source>
</evidence>
<accession>A0A0C9YD40</accession>
<feature type="transmembrane region" description="Helical" evidence="2">
    <location>
        <begin position="57"/>
        <end position="78"/>
    </location>
</feature>
<organism evidence="3 4">
    <name type="scientific">Laccaria amethystina LaAM-08-1</name>
    <dbReference type="NCBI Taxonomy" id="1095629"/>
    <lineage>
        <taxon>Eukaryota</taxon>
        <taxon>Fungi</taxon>
        <taxon>Dikarya</taxon>
        <taxon>Basidiomycota</taxon>
        <taxon>Agaricomycotina</taxon>
        <taxon>Agaricomycetes</taxon>
        <taxon>Agaricomycetidae</taxon>
        <taxon>Agaricales</taxon>
        <taxon>Agaricineae</taxon>
        <taxon>Hydnangiaceae</taxon>
        <taxon>Laccaria</taxon>
    </lineage>
</organism>
<name>A0A0C9YD40_9AGAR</name>